<name>V4ATM9_LOTGI</name>
<evidence type="ECO:0000313" key="2">
    <source>
        <dbReference type="EMBL" id="ESO98270.1"/>
    </source>
</evidence>
<dbReference type="OrthoDB" id="10022075at2759"/>
<sequence>MWSVQVLVVAVVVSVCTAHLCMLSPPQRGSLVGFNKKGADDCFLIKGPCGKRPISSNPILLRGNQNFTVVFQKNLDHWAQATPGMFTISFGPVDQTNVIATIPDMGEPSLTLYAINITIPTLTTGSYVIQTQYVTKNPQAPPTFYQCGDVTLV</sequence>
<dbReference type="OMA" id="DFNAWDM"/>
<dbReference type="Proteomes" id="UP000030746">
    <property type="component" value="Unassembled WGS sequence"/>
</dbReference>
<proteinExistence type="predicted"/>
<feature type="signal peptide" evidence="1">
    <location>
        <begin position="1"/>
        <end position="18"/>
    </location>
</feature>
<feature type="chain" id="PRO_5004717157" description="Reelin domain-containing protein" evidence="1">
    <location>
        <begin position="19"/>
        <end position="153"/>
    </location>
</feature>
<keyword evidence="3" id="KW-1185">Reference proteome</keyword>
<keyword evidence="1" id="KW-0732">Signal</keyword>
<protein>
    <recommendedName>
        <fullName evidence="4">Reelin domain-containing protein</fullName>
    </recommendedName>
</protein>
<dbReference type="AlphaFoldDB" id="V4ATM9"/>
<dbReference type="PANTHER" id="PTHR37916">
    <property type="entry name" value="CHITIN-BINDING TYPE-4 DOMAIN-CONTAINING PROTEIN"/>
    <property type="match status" value="1"/>
</dbReference>
<dbReference type="GeneID" id="20245632"/>
<evidence type="ECO:0000256" key="1">
    <source>
        <dbReference type="SAM" id="SignalP"/>
    </source>
</evidence>
<dbReference type="HOGENOM" id="CLU_1715320_0_0_1"/>
<evidence type="ECO:0008006" key="4">
    <source>
        <dbReference type="Google" id="ProtNLM"/>
    </source>
</evidence>
<dbReference type="CTD" id="20245632"/>
<reference evidence="2 3" key="1">
    <citation type="journal article" date="2013" name="Nature">
        <title>Insights into bilaterian evolution from three spiralian genomes.</title>
        <authorList>
            <person name="Simakov O."/>
            <person name="Marletaz F."/>
            <person name="Cho S.J."/>
            <person name="Edsinger-Gonzales E."/>
            <person name="Havlak P."/>
            <person name="Hellsten U."/>
            <person name="Kuo D.H."/>
            <person name="Larsson T."/>
            <person name="Lv J."/>
            <person name="Arendt D."/>
            <person name="Savage R."/>
            <person name="Osoegawa K."/>
            <person name="de Jong P."/>
            <person name="Grimwood J."/>
            <person name="Chapman J.A."/>
            <person name="Shapiro H."/>
            <person name="Aerts A."/>
            <person name="Otillar R.P."/>
            <person name="Terry A.Y."/>
            <person name="Boore J.L."/>
            <person name="Grigoriev I.V."/>
            <person name="Lindberg D.R."/>
            <person name="Seaver E.C."/>
            <person name="Weisblat D.A."/>
            <person name="Putnam N.H."/>
            <person name="Rokhsar D.S."/>
        </authorList>
    </citation>
    <scope>NUCLEOTIDE SEQUENCE [LARGE SCALE GENOMIC DNA]</scope>
</reference>
<dbReference type="PANTHER" id="PTHR37916:SF1">
    <property type="entry name" value="COPPER ACQUISITION FACTOR BIM1-LIKE DOMAIN-CONTAINING PROTEIN"/>
    <property type="match status" value="1"/>
</dbReference>
<dbReference type="RefSeq" id="XP_009050975.1">
    <property type="nucleotide sequence ID" value="XM_009052727.1"/>
</dbReference>
<gene>
    <name evidence="2" type="ORF">LOTGIDRAFT_203715</name>
</gene>
<organism evidence="2 3">
    <name type="scientific">Lottia gigantea</name>
    <name type="common">Giant owl limpet</name>
    <dbReference type="NCBI Taxonomy" id="225164"/>
    <lineage>
        <taxon>Eukaryota</taxon>
        <taxon>Metazoa</taxon>
        <taxon>Spiralia</taxon>
        <taxon>Lophotrochozoa</taxon>
        <taxon>Mollusca</taxon>
        <taxon>Gastropoda</taxon>
        <taxon>Patellogastropoda</taxon>
        <taxon>Lottioidea</taxon>
        <taxon>Lottiidae</taxon>
        <taxon>Lottia</taxon>
    </lineage>
</organism>
<dbReference type="EMBL" id="KB201262">
    <property type="protein sequence ID" value="ESO98270.1"/>
    <property type="molecule type" value="Genomic_DNA"/>
</dbReference>
<accession>V4ATM9</accession>
<dbReference type="KEGG" id="lgi:LOTGIDRAFT_203715"/>
<evidence type="ECO:0000313" key="3">
    <source>
        <dbReference type="Proteomes" id="UP000030746"/>
    </source>
</evidence>